<protein>
    <submittedName>
        <fullName evidence="3">YceI family protein</fullName>
    </submittedName>
</protein>
<feature type="domain" description="Lipid/polyisoprenoid-binding YceI-like" evidence="2">
    <location>
        <begin position="28"/>
        <end position="203"/>
    </location>
</feature>
<organism evidence="3 4">
    <name type="scientific">Limisphaera ngatamarikiensis</name>
    <dbReference type="NCBI Taxonomy" id="1324935"/>
    <lineage>
        <taxon>Bacteria</taxon>
        <taxon>Pseudomonadati</taxon>
        <taxon>Verrucomicrobiota</taxon>
        <taxon>Verrucomicrobiia</taxon>
        <taxon>Limisphaerales</taxon>
        <taxon>Limisphaeraceae</taxon>
        <taxon>Limisphaera</taxon>
    </lineage>
</organism>
<comment type="caution">
    <text evidence="3">The sequence shown here is derived from an EMBL/GenBank/DDBJ whole genome shotgun (WGS) entry which is preliminary data.</text>
</comment>
<dbReference type="EMBL" id="JAAKYA010000051">
    <property type="protein sequence ID" value="NGO39206.1"/>
    <property type="molecule type" value="Genomic_DNA"/>
</dbReference>
<dbReference type="PANTHER" id="PTHR34406">
    <property type="entry name" value="PROTEIN YCEI"/>
    <property type="match status" value="1"/>
</dbReference>
<sequence>MKTSALVWVLGLWLGASAAVWAGPQEFDFQDPKGVNNVVFHLDAPLESISGSATGISGKVTFDPENPAATRGRLVVTAESLHVPNPLMKQHLHGPQWMDVKRFPEIVFEAVGLEDVTREGSEVTARVRGRLTIRDVTREMVVPVRLTYLKGKLADRTNGQMQGDLLVIRSRFVIRRSDFGINPGAPQDKVADEIELTLSLAGAAPRS</sequence>
<evidence type="ECO:0000313" key="3">
    <source>
        <dbReference type="EMBL" id="NGO39206.1"/>
    </source>
</evidence>
<reference evidence="3 4" key="1">
    <citation type="submission" date="2020-02" db="EMBL/GenBank/DDBJ databases">
        <title>Draft genome sequence of Limisphaera ngatamarikiensis NGM72.4T, a thermophilic Verrucomicrobia grouped in subdivision 3.</title>
        <authorList>
            <person name="Carere C.R."/>
            <person name="Steen J."/>
            <person name="Hugenholtz P."/>
            <person name="Stott M.B."/>
        </authorList>
    </citation>
    <scope>NUCLEOTIDE SEQUENCE [LARGE SCALE GENOMIC DNA]</scope>
    <source>
        <strain evidence="3 4">NGM72.4</strain>
    </source>
</reference>
<feature type="chain" id="PRO_5026769120" evidence="1">
    <location>
        <begin position="23"/>
        <end position="207"/>
    </location>
</feature>
<dbReference type="RefSeq" id="WP_165107084.1">
    <property type="nucleotide sequence ID" value="NZ_JAAKYA010000051.1"/>
</dbReference>
<proteinExistence type="predicted"/>
<feature type="signal peptide" evidence="1">
    <location>
        <begin position="1"/>
        <end position="22"/>
    </location>
</feature>
<accession>A0A6M1RHU3</accession>
<dbReference type="Gene3D" id="2.40.128.110">
    <property type="entry name" value="Lipid/polyisoprenoid-binding, YceI-like"/>
    <property type="match status" value="1"/>
</dbReference>
<dbReference type="InterPro" id="IPR007372">
    <property type="entry name" value="Lipid/polyisoprenoid-bd_YceI"/>
</dbReference>
<dbReference type="InterPro" id="IPR036761">
    <property type="entry name" value="TTHA0802/YceI-like_sf"/>
</dbReference>
<dbReference type="Proteomes" id="UP000477311">
    <property type="component" value="Unassembled WGS sequence"/>
</dbReference>
<dbReference type="SMART" id="SM00867">
    <property type="entry name" value="YceI"/>
    <property type="match status" value="1"/>
</dbReference>
<keyword evidence="4" id="KW-1185">Reference proteome</keyword>
<dbReference type="PANTHER" id="PTHR34406:SF1">
    <property type="entry name" value="PROTEIN YCEI"/>
    <property type="match status" value="1"/>
</dbReference>
<evidence type="ECO:0000256" key="1">
    <source>
        <dbReference type="SAM" id="SignalP"/>
    </source>
</evidence>
<evidence type="ECO:0000313" key="4">
    <source>
        <dbReference type="Proteomes" id="UP000477311"/>
    </source>
</evidence>
<keyword evidence="1" id="KW-0732">Signal</keyword>
<gene>
    <name evidence="3" type="ORF">G4L39_07315</name>
</gene>
<dbReference type="SUPFAM" id="SSF101874">
    <property type="entry name" value="YceI-like"/>
    <property type="match status" value="1"/>
</dbReference>
<dbReference type="AlphaFoldDB" id="A0A6M1RHU3"/>
<name>A0A6M1RHU3_9BACT</name>
<dbReference type="Pfam" id="PF04264">
    <property type="entry name" value="YceI"/>
    <property type="match status" value="1"/>
</dbReference>
<evidence type="ECO:0000259" key="2">
    <source>
        <dbReference type="SMART" id="SM00867"/>
    </source>
</evidence>